<evidence type="ECO:0000256" key="1">
    <source>
        <dbReference type="SAM" id="MobiDB-lite"/>
    </source>
</evidence>
<reference evidence="3" key="1">
    <citation type="submission" date="2021-11" db="EMBL/GenBank/DDBJ databases">
        <authorList>
            <person name="Herlambang A."/>
            <person name="Guo Y."/>
            <person name="Takashima Y."/>
            <person name="Nishizawa T."/>
        </authorList>
    </citation>
    <scope>NUCLEOTIDE SEQUENCE</scope>
    <source>
        <strain evidence="3">E1425</strain>
    </source>
</reference>
<feature type="compositionally biased region" description="Basic and acidic residues" evidence="1">
    <location>
        <begin position="365"/>
        <end position="382"/>
    </location>
</feature>
<keyword evidence="2" id="KW-0812">Transmembrane</keyword>
<feature type="region of interest" description="Disordered" evidence="1">
    <location>
        <begin position="536"/>
        <end position="576"/>
    </location>
</feature>
<feature type="compositionally biased region" description="Basic and acidic residues" evidence="1">
    <location>
        <begin position="95"/>
        <end position="113"/>
    </location>
</feature>
<feature type="region of interest" description="Disordered" evidence="1">
    <location>
        <begin position="95"/>
        <end position="127"/>
    </location>
</feature>
<feature type="compositionally biased region" description="Polar residues" evidence="1">
    <location>
        <begin position="498"/>
        <end position="507"/>
    </location>
</feature>
<dbReference type="Proteomes" id="UP000827284">
    <property type="component" value="Unassembled WGS sequence"/>
</dbReference>
<dbReference type="AlphaFoldDB" id="A0A9P3LW32"/>
<feature type="compositionally biased region" description="Polar residues" evidence="1">
    <location>
        <begin position="290"/>
        <end position="301"/>
    </location>
</feature>
<feature type="region of interest" description="Disordered" evidence="1">
    <location>
        <begin position="163"/>
        <end position="188"/>
    </location>
</feature>
<evidence type="ECO:0000256" key="2">
    <source>
        <dbReference type="SAM" id="Phobius"/>
    </source>
</evidence>
<feature type="compositionally biased region" description="Basic and acidic residues" evidence="1">
    <location>
        <begin position="621"/>
        <end position="638"/>
    </location>
</feature>
<feature type="region of interest" description="Disordered" evidence="1">
    <location>
        <begin position="498"/>
        <end position="520"/>
    </location>
</feature>
<proteinExistence type="predicted"/>
<feature type="compositionally biased region" description="Low complexity" evidence="1">
    <location>
        <begin position="1"/>
        <end position="18"/>
    </location>
</feature>
<keyword evidence="2" id="KW-1133">Transmembrane helix</keyword>
<feature type="region of interest" description="Disordered" evidence="1">
    <location>
        <begin position="605"/>
        <end position="656"/>
    </location>
</feature>
<feature type="compositionally biased region" description="Polar residues" evidence="1">
    <location>
        <begin position="690"/>
        <end position="699"/>
    </location>
</feature>
<organism evidence="3 4">
    <name type="scientific">Entomortierella parvispora</name>
    <dbReference type="NCBI Taxonomy" id="205924"/>
    <lineage>
        <taxon>Eukaryota</taxon>
        <taxon>Fungi</taxon>
        <taxon>Fungi incertae sedis</taxon>
        <taxon>Mucoromycota</taxon>
        <taxon>Mortierellomycotina</taxon>
        <taxon>Mortierellomycetes</taxon>
        <taxon>Mortierellales</taxon>
        <taxon>Mortierellaceae</taxon>
        <taxon>Entomortierella</taxon>
    </lineage>
</organism>
<dbReference type="EMBL" id="BQFW01000007">
    <property type="protein sequence ID" value="GJJ72791.1"/>
    <property type="molecule type" value="Genomic_DNA"/>
</dbReference>
<name>A0A9P3LW32_9FUNG</name>
<gene>
    <name evidence="3" type="ORF">EMPS_05149</name>
</gene>
<feature type="region of interest" description="Disordered" evidence="1">
    <location>
        <begin position="668"/>
        <end position="699"/>
    </location>
</feature>
<keyword evidence="2" id="KW-0472">Membrane</keyword>
<evidence type="ECO:0000313" key="3">
    <source>
        <dbReference type="EMBL" id="GJJ72791.1"/>
    </source>
</evidence>
<dbReference type="OrthoDB" id="2445324at2759"/>
<sequence length="699" mass="74189">MASPTPTSVPPDVSSIIPGTIFPDDIPPTLVDPSAGDPSQFSPPAGVGSSDGGGGTPQIEVNSTIQTVLIALGIVIGVLVLIAFVAAYYISRKNKSAEEQKEKEKEEKEKEKQLPPASDIDGDGPKTVVVMIHDPEKQQQKNSTGPLSFNSLVSSNGLLAEEIGNGGNASEDDSAGSGVGHGYSRSNTPVPETTAIFAYSNDSSIHSYPTPTGSRSVLSGAGIGSLGSSNPRNSMAHVTQAYANRQSILTHVGPSQSVGGVEGGHAKMSMDQEPFLAEKYRHLNPFYGNESPSTTESSPVLRNTAPALPSINPNSPSMILMDPFKTNNNSTASLNILEATSSTAIDEDEKGLTTSNDGSPAPPKDWSKAQEYLRQRKSEDSYNPRVVLRQSLKASPSPSAPANRYTMNILSEPITLLHSNTASTTSMTSGSSGALPVEISYQPPLTPTSPVAGFDRYASRRAVALAAGSAASHSNEELVRPSARNGAAVFEGATVQRGNRTFDNDGNGQDAITFENERRGRQSLDFSERLIVSLPISQGGPLDDDDDDRHNDDVTPPSRVFRHRHQPSNGTASGMPYVLGQEAQRELSQQHPTVGHLDPDMAVRASKDKKGDSGAGGKNSYLDDYREQQRLRKKEQQQKEVAAAAEGGILTTGRRRSSKFIQNAFHRASQLYAPSSSSSSSSTRDPRVNGQPSTAMVVA</sequence>
<feature type="region of interest" description="Disordered" evidence="1">
    <location>
        <begin position="289"/>
        <end position="313"/>
    </location>
</feature>
<feature type="region of interest" description="Disordered" evidence="1">
    <location>
        <begin position="342"/>
        <end position="404"/>
    </location>
</feature>
<reference evidence="3" key="2">
    <citation type="journal article" date="2022" name="Microbiol. Resour. Announc.">
        <title>Whole-Genome Sequence of Entomortierella parvispora E1425, a Mucoromycotan Fungus Associated with Burkholderiaceae-Related Endosymbiotic Bacteria.</title>
        <authorList>
            <person name="Herlambang A."/>
            <person name="Guo Y."/>
            <person name="Takashima Y."/>
            <person name="Narisawa K."/>
            <person name="Ohta H."/>
            <person name="Nishizawa T."/>
        </authorList>
    </citation>
    <scope>NUCLEOTIDE SEQUENCE</scope>
    <source>
        <strain evidence="3">E1425</strain>
    </source>
</reference>
<feature type="region of interest" description="Disordered" evidence="1">
    <location>
        <begin position="1"/>
        <end position="55"/>
    </location>
</feature>
<keyword evidence="4" id="KW-1185">Reference proteome</keyword>
<comment type="caution">
    <text evidence="3">The sequence shown here is derived from an EMBL/GenBank/DDBJ whole genome shotgun (WGS) entry which is preliminary data.</text>
</comment>
<evidence type="ECO:0000313" key="4">
    <source>
        <dbReference type="Proteomes" id="UP000827284"/>
    </source>
</evidence>
<protein>
    <submittedName>
        <fullName evidence="3">Uncharacterized protein</fullName>
    </submittedName>
</protein>
<feature type="transmembrane region" description="Helical" evidence="2">
    <location>
        <begin position="68"/>
        <end position="90"/>
    </location>
</feature>
<accession>A0A9P3LW32</accession>